<keyword evidence="3" id="KW-0808">Transferase</keyword>
<dbReference type="GO" id="GO:0030170">
    <property type="term" value="F:pyridoxal phosphate binding"/>
    <property type="evidence" value="ECO:0007669"/>
    <property type="project" value="InterPro"/>
</dbReference>
<dbReference type="InterPro" id="IPR015424">
    <property type="entry name" value="PyrdxlP-dep_Trfase"/>
</dbReference>
<dbReference type="SMART" id="SM00345">
    <property type="entry name" value="HTH_GNTR"/>
    <property type="match status" value="1"/>
</dbReference>
<proteinExistence type="inferred from homology"/>
<dbReference type="Pfam" id="PF00392">
    <property type="entry name" value="GntR"/>
    <property type="match status" value="1"/>
</dbReference>
<feature type="domain" description="HTH gntR-type" evidence="8">
    <location>
        <begin position="15"/>
        <end position="83"/>
    </location>
</feature>
<evidence type="ECO:0000256" key="5">
    <source>
        <dbReference type="ARBA" id="ARBA00023015"/>
    </source>
</evidence>
<comment type="cofactor">
    <cofactor evidence="1">
        <name>pyridoxal 5'-phosphate</name>
        <dbReference type="ChEBI" id="CHEBI:597326"/>
    </cofactor>
</comment>
<dbReference type="GO" id="GO:0003700">
    <property type="term" value="F:DNA-binding transcription factor activity"/>
    <property type="evidence" value="ECO:0007669"/>
    <property type="project" value="InterPro"/>
</dbReference>
<dbReference type="PATRIC" id="fig|1423.173.peg.2835"/>
<dbReference type="AlphaFoldDB" id="A0A0D1INA1"/>
<dbReference type="InterPro" id="IPR000524">
    <property type="entry name" value="Tscrpt_reg_HTH_GntR"/>
</dbReference>
<dbReference type="STRING" id="483913.AN935_02715"/>
<dbReference type="Pfam" id="PF00155">
    <property type="entry name" value="Aminotran_1_2"/>
    <property type="match status" value="1"/>
</dbReference>
<name>A0A0D1INA1_BACIU</name>
<reference evidence="9 10" key="1">
    <citation type="submission" date="2014-12" db="EMBL/GenBank/DDBJ databases">
        <title>Comparative genome analysis of Bacillus coagulans HM-08, Clostridium butyricum HM-68, Bacillus subtilis HM-66 and Bacillus licheniformis BL-09.</title>
        <authorList>
            <person name="Zhang H."/>
        </authorList>
    </citation>
    <scope>NUCLEOTIDE SEQUENCE [LARGE SCALE GENOMIC DNA]</scope>
    <source>
        <strain evidence="9 10">HM-66</strain>
    </source>
</reference>
<dbReference type="SUPFAM" id="SSF53383">
    <property type="entry name" value="PLP-dependent transferases"/>
    <property type="match status" value="1"/>
</dbReference>
<dbReference type="EMBL" id="JXBC01000004">
    <property type="protein sequence ID" value="KIU10723.1"/>
    <property type="molecule type" value="Genomic_DNA"/>
</dbReference>
<dbReference type="PROSITE" id="PS50949">
    <property type="entry name" value="HTH_GNTR"/>
    <property type="match status" value="1"/>
</dbReference>
<dbReference type="InterPro" id="IPR004839">
    <property type="entry name" value="Aminotransferase_I/II_large"/>
</dbReference>
<sequence>MQMDITPFLNRNLDSPLYQQLYRYFKENMHRGRIQKGMKLPSKRLLANQLSISQTTVERAYEQLAAEGYIVSKPRSGWFADYHDSDFAYDRLPSTTPIQQEAEENKQWIDFHYGNVDSSYFPFSAWRKSMVNSLDQYGHELYRPGHVLGEFELRTLIAEYLYQSRCVHCGPEQVIIGAGNPILLQILCQVFEPNISIGYEDPGYPRARKIFEANRMKIVPIPVDDEGICIQKVKEQQPNLVYVTPSHQFTLGTIMTINRRIQLLKWAAEHQSFIIEDDYDGEFRYTGQPVPSLQGLDQHNRVIYMGTFSKSLLPSLRISYMILPSPLLKKGHEITSLYKQPVSCHSQLTLAEFIKNGEWQKHINRMRKLYRKKRAIVLEAVQRELGEHVRIRGENSGLRILLDVYLPFGEKELIEKAKKHGVKIYPVSLSYQHHPPTKTVSLGFAGVSESDIREGIKKLKAAWKI</sequence>
<comment type="caution">
    <text evidence="9">The sequence shown here is derived from an EMBL/GenBank/DDBJ whole genome shotgun (WGS) entry which is preliminary data.</text>
</comment>
<evidence type="ECO:0000256" key="7">
    <source>
        <dbReference type="ARBA" id="ARBA00023163"/>
    </source>
</evidence>
<evidence type="ECO:0000256" key="4">
    <source>
        <dbReference type="ARBA" id="ARBA00022898"/>
    </source>
</evidence>
<evidence type="ECO:0000256" key="2">
    <source>
        <dbReference type="ARBA" id="ARBA00005384"/>
    </source>
</evidence>
<keyword evidence="3" id="KW-0032">Aminotransferase</keyword>
<keyword evidence="4" id="KW-0663">Pyridoxal phosphate</keyword>
<dbReference type="InterPro" id="IPR036388">
    <property type="entry name" value="WH-like_DNA-bd_sf"/>
</dbReference>
<dbReference type="CDD" id="cd07377">
    <property type="entry name" value="WHTH_GntR"/>
    <property type="match status" value="1"/>
</dbReference>
<evidence type="ECO:0000313" key="9">
    <source>
        <dbReference type="EMBL" id="KIU10723.1"/>
    </source>
</evidence>
<dbReference type="SUPFAM" id="SSF46785">
    <property type="entry name" value="Winged helix' DNA-binding domain"/>
    <property type="match status" value="1"/>
</dbReference>
<evidence type="ECO:0000256" key="1">
    <source>
        <dbReference type="ARBA" id="ARBA00001933"/>
    </source>
</evidence>
<organism evidence="9 10">
    <name type="scientific">Bacillus subtilis</name>
    <dbReference type="NCBI Taxonomy" id="1423"/>
    <lineage>
        <taxon>Bacteria</taxon>
        <taxon>Bacillati</taxon>
        <taxon>Bacillota</taxon>
        <taxon>Bacilli</taxon>
        <taxon>Bacillales</taxon>
        <taxon>Bacillaceae</taxon>
        <taxon>Bacillus</taxon>
    </lineage>
</organism>
<protein>
    <recommendedName>
        <fullName evidence="8">HTH gntR-type domain-containing protein</fullName>
    </recommendedName>
</protein>
<dbReference type="PANTHER" id="PTHR46577:SF1">
    <property type="entry name" value="HTH-TYPE TRANSCRIPTIONAL REGULATORY PROTEIN GABR"/>
    <property type="match status" value="1"/>
</dbReference>
<dbReference type="PANTHER" id="PTHR46577">
    <property type="entry name" value="HTH-TYPE TRANSCRIPTIONAL REGULATORY PROTEIN GABR"/>
    <property type="match status" value="1"/>
</dbReference>
<evidence type="ECO:0000256" key="3">
    <source>
        <dbReference type="ARBA" id="ARBA00022576"/>
    </source>
</evidence>
<evidence type="ECO:0000313" key="10">
    <source>
        <dbReference type="Proteomes" id="UP000032247"/>
    </source>
</evidence>
<gene>
    <name evidence="9" type="ORF">SC09_Contig25orf00552</name>
</gene>
<dbReference type="GO" id="GO:0003677">
    <property type="term" value="F:DNA binding"/>
    <property type="evidence" value="ECO:0007669"/>
    <property type="project" value="UniProtKB-KW"/>
</dbReference>
<evidence type="ECO:0000259" key="8">
    <source>
        <dbReference type="PROSITE" id="PS50949"/>
    </source>
</evidence>
<comment type="similarity">
    <text evidence="2">In the C-terminal section; belongs to the class-I pyridoxal-phosphate-dependent aminotransferase family.</text>
</comment>
<dbReference type="Gene3D" id="3.40.640.10">
    <property type="entry name" value="Type I PLP-dependent aspartate aminotransferase-like (Major domain)"/>
    <property type="match status" value="1"/>
</dbReference>
<keyword evidence="6" id="KW-0238">DNA-binding</keyword>
<dbReference type="CDD" id="cd00609">
    <property type="entry name" value="AAT_like"/>
    <property type="match status" value="1"/>
</dbReference>
<dbReference type="PRINTS" id="PR00035">
    <property type="entry name" value="HTHGNTR"/>
</dbReference>
<dbReference type="Proteomes" id="UP000032247">
    <property type="component" value="Unassembled WGS sequence"/>
</dbReference>
<dbReference type="Gene3D" id="1.10.10.10">
    <property type="entry name" value="Winged helix-like DNA-binding domain superfamily/Winged helix DNA-binding domain"/>
    <property type="match status" value="1"/>
</dbReference>
<keyword evidence="7" id="KW-0804">Transcription</keyword>
<dbReference type="InterPro" id="IPR051446">
    <property type="entry name" value="HTH_trans_reg/aminotransferase"/>
</dbReference>
<dbReference type="GO" id="GO:0008483">
    <property type="term" value="F:transaminase activity"/>
    <property type="evidence" value="ECO:0007669"/>
    <property type="project" value="UniProtKB-KW"/>
</dbReference>
<keyword evidence="5" id="KW-0805">Transcription regulation</keyword>
<dbReference type="InterPro" id="IPR015421">
    <property type="entry name" value="PyrdxlP-dep_Trfase_major"/>
</dbReference>
<evidence type="ECO:0000256" key="6">
    <source>
        <dbReference type="ARBA" id="ARBA00023125"/>
    </source>
</evidence>
<accession>A0A0D1INA1</accession>
<dbReference type="InterPro" id="IPR036390">
    <property type="entry name" value="WH_DNA-bd_sf"/>
</dbReference>